<organism evidence="2 3">
    <name type="scientific">Candidatus Lachnoclostridium stercoravium</name>
    <dbReference type="NCBI Taxonomy" id="2838633"/>
    <lineage>
        <taxon>Bacteria</taxon>
        <taxon>Bacillati</taxon>
        <taxon>Bacillota</taxon>
        <taxon>Clostridia</taxon>
        <taxon>Lachnospirales</taxon>
        <taxon>Lachnospiraceae</taxon>
    </lineage>
</organism>
<dbReference type="EMBL" id="DWZA01000004">
    <property type="protein sequence ID" value="HJA70014.1"/>
    <property type="molecule type" value="Genomic_DNA"/>
</dbReference>
<evidence type="ECO:0000259" key="1">
    <source>
        <dbReference type="Pfam" id="PF13443"/>
    </source>
</evidence>
<dbReference type="CDD" id="cd00093">
    <property type="entry name" value="HTH_XRE"/>
    <property type="match status" value="1"/>
</dbReference>
<proteinExistence type="predicted"/>
<dbReference type="InterPro" id="IPR001387">
    <property type="entry name" value="Cro/C1-type_HTH"/>
</dbReference>
<evidence type="ECO:0000313" key="2">
    <source>
        <dbReference type="EMBL" id="HJA70014.1"/>
    </source>
</evidence>
<feature type="domain" description="HTH cro/C1-type" evidence="1">
    <location>
        <begin position="8"/>
        <end position="68"/>
    </location>
</feature>
<accession>A0A9D2KMD7</accession>
<evidence type="ECO:0000313" key="3">
    <source>
        <dbReference type="Proteomes" id="UP000823900"/>
    </source>
</evidence>
<dbReference type="AlphaFoldDB" id="A0A9D2KMD7"/>
<sequence length="92" mass="10486">MPFSYNPLWEILIRKKWTKEKLRTEIHASPSTIAAMGRGEGISPKVLARICEKLNISDISQIMYYIPEGYVDGIKVNPPNSYEDDESQTPNT</sequence>
<dbReference type="Proteomes" id="UP000823900">
    <property type="component" value="Unassembled WGS sequence"/>
</dbReference>
<dbReference type="Pfam" id="PF13443">
    <property type="entry name" value="HTH_26"/>
    <property type="match status" value="1"/>
</dbReference>
<reference evidence="2" key="2">
    <citation type="submission" date="2021-04" db="EMBL/GenBank/DDBJ databases">
        <authorList>
            <person name="Gilroy R."/>
        </authorList>
    </citation>
    <scope>NUCLEOTIDE SEQUENCE</scope>
    <source>
        <strain evidence="2">CHK178-16964</strain>
    </source>
</reference>
<comment type="caution">
    <text evidence="2">The sequence shown here is derived from an EMBL/GenBank/DDBJ whole genome shotgun (WGS) entry which is preliminary data.</text>
</comment>
<protein>
    <submittedName>
        <fullName evidence="2">Helix-turn-helix transcriptional regulator</fullName>
    </submittedName>
</protein>
<name>A0A9D2KMD7_9FIRM</name>
<dbReference type="SUPFAM" id="SSF47413">
    <property type="entry name" value="lambda repressor-like DNA-binding domains"/>
    <property type="match status" value="1"/>
</dbReference>
<gene>
    <name evidence="2" type="ORF">IAA07_00350</name>
</gene>
<reference evidence="2" key="1">
    <citation type="journal article" date="2021" name="PeerJ">
        <title>Extensive microbial diversity within the chicken gut microbiome revealed by metagenomics and culture.</title>
        <authorList>
            <person name="Gilroy R."/>
            <person name="Ravi A."/>
            <person name="Getino M."/>
            <person name="Pursley I."/>
            <person name="Horton D.L."/>
            <person name="Alikhan N.F."/>
            <person name="Baker D."/>
            <person name="Gharbi K."/>
            <person name="Hall N."/>
            <person name="Watson M."/>
            <person name="Adriaenssens E.M."/>
            <person name="Foster-Nyarko E."/>
            <person name="Jarju S."/>
            <person name="Secka A."/>
            <person name="Antonio M."/>
            <person name="Oren A."/>
            <person name="Chaudhuri R.R."/>
            <person name="La Ragione R."/>
            <person name="Hildebrand F."/>
            <person name="Pallen M.J."/>
        </authorList>
    </citation>
    <scope>NUCLEOTIDE SEQUENCE</scope>
    <source>
        <strain evidence="2">CHK178-16964</strain>
    </source>
</reference>
<dbReference type="InterPro" id="IPR010982">
    <property type="entry name" value="Lambda_DNA-bd_dom_sf"/>
</dbReference>
<dbReference type="GO" id="GO:0003677">
    <property type="term" value="F:DNA binding"/>
    <property type="evidence" value="ECO:0007669"/>
    <property type="project" value="InterPro"/>
</dbReference>